<dbReference type="STRING" id="1122213.GCA_000423365_03472"/>
<evidence type="ECO:0000256" key="1">
    <source>
        <dbReference type="ARBA" id="ARBA00023015"/>
    </source>
</evidence>
<dbReference type="PANTHER" id="PTHR33204:SF37">
    <property type="entry name" value="HTH-TYPE TRANSCRIPTIONAL REGULATOR YODB"/>
    <property type="match status" value="1"/>
</dbReference>
<dbReference type="PROSITE" id="PS51118">
    <property type="entry name" value="HTH_HXLR"/>
    <property type="match status" value="1"/>
</dbReference>
<reference evidence="5 6" key="1">
    <citation type="submission" date="2017-05" db="EMBL/GenBank/DDBJ databases">
        <title>Genome Analysis of Maritalea myrionectae HL2708#5.</title>
        <authorList>
            <consortium name="Cotde Inc.-PKNU"/>
            <person name="Jang D."/>
            <person name="Oh H.-M."/>
        </authorList>
    </citation>
    <scope>NUCLEOTIDE SEQUENCE [LARGE SCALE GENOMIC DNA]</scope>
    <source>
        <strain evidence="5 6">HL2708#5</strain>
    </source>
</reference>
<keyword evidence="2" id="KW-0238">DNA-binding</keyword>
<dbReference type="GO" id="GO:0003677">
    <property type="term" value="F:DNA binding"/>
    <property type="evidence" value="ECO:0007669"/>
    <property type="project" value="UniProtKB-KW"/>
</dbReference>
<keyword evidence="3" id="KW-0804">Transcription</keyword>
<dbReference type="AlphaFoldDB" id="A0A2R4MEA0"/>
<dbReference type="InterPro" id="IPR002577">
    <property type="entry name" value="HTH_HxlR"/>
</dbReference>
<evidence type="ECO:0000313" key="5">
    <source>
        <dbReference type="EMBL" id="AVX04368.1"/>
    </source>
</evidence>
<dbReference type="Gene3D" id="1.10.10.10">
    <property type="entry name" value="Winged helix-like DNA-binding domain superfamily/Winged helix DNA-binding domain"/>
    <property type="match status" value="1"/>
</dbReference>
<dbReference type="PANTHER" id="PTHR33204">
    <property type="entry name" value="TRANSCRIPTIONAL REGULATOR, MARR FAMILY"/>
    <property type="match status" value="1"/>
</dbReference>
<gene>
    <name evidence="5" type="ORF">MXMO3_01843</name>
</gene>
<keyword evidence="1" id="KW-0805">Transcription regulation</keyword>
<dbReference type="EMBL" id="CP021330">
    <property type="protein sequence ID" value="AVX04368.1"/>
    <property type="molecule type" value="Genomic_DNA"/>
</dbReference>
<evidence type="ECO:0000259" key="4">
    <source>
        <dbReference type="PROSITE" id="PS51118"/>
    </source>
</evidence>
<dbReference type="KEGG" id="mmyr:MXMO3_01843"/>
<organism evidence="5 6">
    <name type="scientific">Maritalea myrionectae</name>
    <dbReference type="NCBI Taxonomy" id="454601"/>
    <lineage>
        <taxon>Bacteria</taxon>
        <taxon>Pseudomonadati</taxon>
        <taxon>Pseudomonadota</taxon>
        <taxon>Alphaproteobacteria</taxon>
        <taxon>Hyphomicrobiales</taxon>
        <taxon>Devosiaceae</taxon>
        <taxon>Maritalea</taxon>
    </lineage>
</organism>
<dbReference type="InterPro" id="IPR036390">
    <property type="entry name" value="WH_DNA-bd_sf"/>
</dbReference>
<protein>
    <recommendedName>
        <fullName evidence="4">HTH hxlR-type domain-containing protein</fullName>
    </recommendedName>
</protein>
<proteinExistence type="predicted"/>
<feature type="domain" description="HTH hxlR-type" evidence="4">
    <location>
        <begin position="17"/>
        <end position="108"/>
    </location>
</feature>
<dbReference type="InterPro" id="IPR036388">
    <property type="entry name" value="WH-like_DNA-bd_sf"/>
</dbReference>
<keyword evidence="6" id="KW-1185">Reference proteome</keyword>
<evidence type="ECO:0000256" key="2">
    <source>
        <dbReference type="ARBA" id="ARBA00023125"/>
    </source>
</evidence>
<dbReference type="Pfam" id="PF01638">
    <property type="entry name" value="HxlR"/>
    <property type="match status" value="1"/>
</dbReference>
<evidence type="ECO:0000313" key="6">
    <source>
        <dbReference type="Proteomes" id="UP000258927"/>
    </source>
</evidence>
<name>A0A2R4MEA0_9HYPH</name>
<accession>A0A2R4MEA0</accession>
<evidence type="ECO:0000256" key="3">
    <source>
        <dbReference type="ARBA" id="ARBA00023163"/>
    </source>
</evidence>
<dbReference type="RefSeq" id="WP_117395696.1">
    <property type="nucleotide sequence ID" value="NZ_CP021330.1"/>
</dbReference>
<dbReference type="SUPFAM" id="SSF46785">
    <property type="entry name" value="Winged helix' DNA-binding domain"/>
    <property type="match status" value="1"/>
</dbReference>
<sequence>MSSVLPNQTVRGSTSGVPIMALFDILGRKWNMRIMWELRAGPLTFRALQAQCGGVSPSVMNGRIKQLQAVQLIGVGEGGYVLTDLGQELMDRLDPLRAWSADWVEALDRTSESD</sequence>
<dbReference type="Proteomes" id="UP000258927">
    <property type="component" value="Chromosome"/>
</dbReference>